<name>A0A1N7ELS9_9EURY</name>
<dbReference type="PANTHER" id="PTHR36437">
    <property type="entry name" value="GLYOXALASE/BLEOMYCIN RESISTANCE PROTEIN/DIOXYGENASE"/>
    <property type="match status" value="1"/>
</dbReference>
<dbReference type="Pfam" id="PF00903">
    <property type="entry name" value="Glyoxalase"/>
    <property type="match status" value="1"/>
</dbReference>
<dbReference type="RefSeq" id="WP_076432593.1">
    <property type="nucleotide sequence ID" value="NZ_FTNO01000006.1"/>
</dbReference>
<dbReference type="AlphaFoldDB" id="A0A1N7ELS9"/>
<accession>A0A1N7ELS9</accession>
<dbReference type="Gene3D" id="3.10.180.10">
    <property type="entry name" value="2,3-Dihydroxybiphenyl 1,2-Dioxygenase, domain 1"/>
    <property type="match status" value="1"/>
</dbReference>
<dbReference type="PANTHER" id="PTHR36437:SF2">
    <property type="entry name" value="GLYOXALASE_BLEOMYCIN RESISTANCE PROTEIN_DIOXYGENASE"/>
    <property type="match status" value="1"/>
</dbReference>
<protein>
    <submittedName>
        <fullName evidence="2">Uncharacterized conserved protein PhnB, glyoxalase superfamily</fullName>
    </submittedName>
</protein>
<dbReference type="PROSITE" id="PS51819">
    <property type="entry name" value="VOC"/>
    <property type="match status" value="1"/>
</dbReference>
<gene>
    <name evidence="2" type="ORF">SAMN05421858_4382</name>
</gene>
<dbReference type="OrthoDB" id="358887at2157"/>
<dbReference type="InterPro" id="IPR004360">
    <property type="entry name" value="Glyas_Fos-R_dOase_dom"/>
</dbReference>
<keyword evidence="3" id="KW-1185">Reference proteome</keyword>
<sequence length="137" mass="15272">MIEKLRLTTRIVSDQDEALVFYTEKLGLKKAADETFGPDDQRWVTVAAEKDDTAEIVLEPIDWFEGEEADRRSAVIGEQPALAFTVDDCQATYETLCERGVEFTSEPTEQPYGIEAIATDLYGNGIVLVEHPSEAAR</sequence>
<dbReference type="Proteomes" id="UP000186914">
    <property type="component" value="Unassembled WGS sequence"/>
</dbReference>
<dbReference type="EMBL" id="FTNO01000006">
    <property type="protein sequence ID" value="SIR89014.1"/>
    <property type="molecule type" value="Genomic_DNA"/>
</dbReference>
<proteinExistence type="predicted"/>
<dbReference type="InterPro" id="IPR029068">
    <property type="entry name" value="Glyas_Bleomycin-R_OHBP_Dase"/>
</dbReference>
<evidence type="ECO:0000313" key="3">
    <source>
        <dbReference type="Proteomes" id="UP000186914"/>
    </source>
</evidence>
<dbReference type="SUPFAM" id="SSF54593">
    <property type="entry name" value="Glyoxalase/Bleomycin resistance protein/Dihydroxybiphenyl dioxygenase"/>
    <property type="match status" value="1"/>
</dbReference>
<dbReference type="InterPro" id="IPR037523">
    <property type="entry name" value="VOC_core"/>
</dbReference>
<evidence type="ECO:0000313" key="2">
    <source>
        <dbReference type="EMBL" id="SIR89014.1"/>
    </source>
</evidence>
<organism evidence="2 3">
    <name type="scientific">Haladaptatus litoreus</name>
    <dbReference type="NCBI Taxonomy" id="553468"/>
    <lineage>
        <taxon>Archaea</taxon>
        <taxon>Methanobacteriati</taxon>
        <taxon>Methanobacteriota</taxon>
        <taxon>Stenosarchaea group</taxon>
        <taxon>Halobacteria</taxon>
        <taxon>Halobacteriales</taxon>
        <taxon>Haladaptataceae</taxon>
        <taxon>Haladaptatus</taxon>
    </lineage>
</organism>
<reference evidence="3" key="1">
    <citation type="submission" date="2017-01" db="EMBL/GenBank/DDBJ databases">
        <authorList>
            <person name="Varghese N."/>
            <person name="Submissions S."/>
        </authorList>
    </citation>
    <scope>NUCLEOTIDE SEQUENCE [LARGE SCALE GENOMIC DNA]</scope>
    <source>
        <strain evidence="3">CGMCC 1.7737</strain>
    </source>
</reference>
<evidence type="ECO:0000259" key="1">
    <source>
        <dbReference type="PROSITE" id="PS51819"/>
    </source>
</evidence>
<feature type="domain" description="VOC" evidence="1">
    <location>
        <begin position="4"/>
        <end position="131"/>
    </location>
</feature>